<dbReference type="OrthoDB" id="629929at2"/>
<keyword evidence="3" id="KW-0804">Transcription</keyword>
<reference evidence="5 6" key="1">
    <citation type="submission" date="2019-12" db="EMBL/GenBank/DDBJ databases">
        <title>The draft genomic sequence of strain Chitinophaga oryziterrae JCM 16595.</title>
        <authorList>
            <person name="Zhang X."/>
        </authorList>
    </citation>
    <scope>NUCLEOTIDE SEQUENCE [LARGE SCALE GENOMIC DNA]</scope>
    <source>
        <strain evidence="5 6">JCM 16595</strain>
    </source>
</reference>
<keyword evidence="2" id="KW-0238">DNA-binding</keyword>
<dbReference type="PANTHER" id="PTHR43280:SF32">
    <property type="entry name" value="TRANSCRIPTIONAL REGULATORY PROTEIN"/>
    <property type="match status" value="1"/>
</dbReference>
<feature type="domain" description="HTH araC/xylS-type" evidence="4">
    <location>
        <begin position="223"/>
        <end position="306"/>
    </location>
</feature>
<dbReference type="Gene3D" id="1.10.10.60">
    <property type="entry name" value="Homeodomain-like"/>
    <property type="match status" value="1"/>
</dbReference>
<keyword evidence="1" id="KW-0805">Transcription regulation</keyword>
<evidence type="ECO:0000256" key="3">
    <source>
        <dbReference type="ARBA" id="ARBA00023163"/>
    </source>
</evidence>
<proteinExistence type="predicted"/>
<name>A0A6N8JCX4_9BACT</name>
<dbReference type="AlphaFoldDB" id="A0A6N8JCX4"/>
<evidence type="ECO:0000259" key="4">
    <source>
        <dbReference type="PROSITE" id="PS01124"/>
    </source>
</evidence>
<dbReference type="SUPFAM" id="SSF46689">
    <property type="entry name" value="Homeodomain-like"/>
    <property type="match status" value="1"/>
</dbReference>
<dbReference type="SMART" id="SM00342">
    <property type="entry name" value="HTH_ARAC"/>
    <property type="match status" value="1"/>
</dbReference>
<dbReference type="Proteomes" id="UP000468388">
    <property type="component" value="Unassembled WGS sequence"/>
</dbReference>
<dbReference type="PANTHER" id="PTHR43280">
    <property type="entry name" value="ARAC-FAMILY TRANSCRIPTIONAL REGULATOR"/>
    <property type="match status" value="1"/>
</dbReference>
<gene>
    <name evidence="5" type="ORF">GO495_17295</name>
</gene>
<sequence length="308" mass="36080">MNSSSIPLLDLNDFTPFFFEGSAIPLVQQDFLERSFHIYNRKENPPIDYMSPNRRKFYKILHSTKGEAVLTIGLNEYVINKPVLAFIHPDNIISWKNKSSDHEGYFCLFHLDYLNNFSYLQYAFINYPFFKADKSVIALNMEESAKIEDCFREINNEYNSDHEDKKEAIGLQLQRILFEGKRAGNHLVYQPVSDVYRHLHDFINLLETIFVINSPADKIRLKTAAEFAQELYLHPNYLNALIKQHTGKTLKTHIQDRLLYEAQALLRYTSWNIQEISNCLGFTEQANFALFFNRKTGVSPSKYREQSH</sequence>
<evidence type="ECO:0000313" key="6">
    <source>
        <dbReference type="Proteomes" id="UP000468388"/>
    </source>
</evidence>
<dbReference type="SUPFAM" id="SSF51215">
    <property type="entry name" value="Regulatory protein AraC"/>
    <property type="match status" value="1"/>
</dbReference>
<dbReference type="GO" id="GO:0003700">
    <property type="term" value="F:DNA-binding transcription factor activity"/>
    <property type="evidence" value="ECO:0007669"/>
    <property type="project" value="InterPro"/>
</dbReference>
<accession>A0A6N8JCX4</accession>
<dbReference type="RefSeq" id="WP_157300973.1">
    <property type="nucleotide sequence ID" value="NZ_BAAAZB010000005.1"/>
</dbReference>
<evidence type="ECO:0000313" key="5">
    <source>
        <dbReference type="EMBL" id="MVT42351.1"/>
    </source>
</evidence>
<dbReference type="GO" id="GO:0043565">
    <property type="term" value="F:sequence-specific DNA binding"/>
    <property type="evidence" value="ECO:0007669"/>
    <property type="project" value="InterPro"/>
</dbReference>
<comment type="caution">
    <text evidence="5">The sequence shown here is derived from an EMBL/GenBank/DDBJ whole genome shotgun (WGS) entry which is preliminary data.</text>
</comment>
<evidence type="ECO:0000256" key="2">
    <source>
        <dbReference type="ARBA" id="ARBA00023125"/>
    </source>
</evidence>
<protein>
    <submittedName>
        <fullName evidence="5">Helix-turn-helix domain-containing protein</fullName>
    </submittedName>
</protein>
<dbReference type="InterPro" id="IPR018060">
    <property type="entry name" value="HTH_AraC"/>
</dbReference>
<dbReference type="InterPro" id="IPR037923">
    <property type="entry name" value="HTH-like"/>
</dbReference>
<evidence type="ECO:0000256" key="1">
    <source>
        <dbReference type="ARBA" id="ARBA00023015"/>
    </source>
</evidence>
<dbReference type="EMBL" id="WRXO01000004">
    <property type="protein sequence ID" value="MVT42351.1"/>
    <property type="molecule type" value="Genomic_DNA"/>
</dbReference>
<keyword evidence="6" id="KW-1185">Reference proteome</keyword>
<organism evidence="5 6">
    <name type="scientific">Chitinophaga oryziterrae</name>
    <dbReference type="NCBI Taxonomy" id="1031224"/>
    <lineage>
        <taxon>Bacteria</taxon>
        <taxon>Pseudomonadati</taxon>
        <taxon>Bacteroidota</taxon>
        <taxon>Chitinophagia</taxon>
        <taxon>Chitinophagales</taxon>
        <taxon>Chitinophagaceae</taxon>
        <taxon>Chitinophaga</taxon>
    </lineage>
</organism>
<dbReference type="Pfam" id="PF12833">
    <property type="entry name" value="HTH_18"/>
    <property type="match status" value="1"/>
</dbReference>
<dbReference type="PROSITE" id="PS01124">
    <property type="entry name" value="HTH_ARAC_FAMILY_2"/>
    <property type="match status" value="1"/>
</dbReference>
<dbReference type="InterPro" id="IPR009057">
    <property type="entry name" value="Homeodomain-like_sf"/>
</dbReference>